<reference evidence="9" key="1">
    <citation type="submission" date="2021-01" db="EMBL/GenBank/DDBJ databases">
        <authorList>
            <person name="Corre E."/>
            <person name="Pelletier E."/>
            <person name="Niang G."/>
            <person name="Scheremetjew M."/>
            <person name="Finn R."/>
            <person name="Kale V."/>
            <person name="Holt S."/>
            <person name="Cochrane G."/>
            <person name="Meng A."/>
            <person name="Brown T."/>
            <person name="Cohen L."/>
        </authorList>
    </citation>
    <scope>NUCLEOTIDE SEQUENCE</scope>
    <source>
        <strain evidence="9">308</strain>
    </source>
</reference>
<gene>
    <name evidence="9" type="ORF">CHYS00102_LOCUS5595</name>
</gene>
<evidence type="ECO:0000256" key="3">
    <source>
        <dbReference type="ARBA" id="ARBA00022676"/>
    </source>
</evidence>
<dbReference type="PANTHER" id="PTHR43025">
    <property type="entry name" value="MONOGALACTOSYLDIACYLGLYCEROL SYNTHASE"/>
    <property type="match status" value="1"/>
</dbReference>
<dbReference type="PANTHER" id="PTHR43025:SF3">
    <property type="entry name" value="MONOGALACTOSYLDIACYLGLYCEROL SYNTHASE 1, CHLOROPLASTIC"/>
    <property type="match status" value="1"/>
</dbReference>
<feature type="domain" description="Diacylglycerol glucosyltransferase N-terminal" evidence="8">
    <location>
        <begin position="94"/>
        <end position="263"/>
    </location>
</feature>
<evidence type="ECO:0000259" key="8">
    <source>
        <dbReference type="Pfam" id="PF06925"/>
    </source>
</evidence>
<dbReference type="Gene3D" id="3.40.50.2000">
    <property type="entry name" value="Glycogen Phosphorylase B"/>
    <property type="match status" value="1"/>
</dbReference>
<comment type="similarity">
    <text evidence="1">Belongs to the glycosyltransferase 28 family.</text>
</comment>
<feature type="compositionally biased region" description="Basic and acidic residues" evidence="6">
    <location>
        <begin position="31"/>
        <end position="42"/>
    </location>
</feature>
<keyword evidence="4" id="KW-0808">Transferase</keyword>
<feature type="domain" description="Glycosyl transferase family 28 C-terminal" evidence="7">
    <location>
        <begin position="484"/>
        <end position="587"/>
    </location>
</feature>
<dbReference type="Pfam" id="PF04101">
    <property type="entry name" value="Glyco_tran_28_C"/>
    <property type="match status" value="1"/>
</dbReference>
<dbReference type="GO" id="GO:0046509">
    <property type="term" value="F:1,2-diacylglycerol 3-beta-galactosyltransferase activity"/>
    <property type="evidence" value="ECO:0007669"/>
    <property type="project" value="UniProtKB-EC"/>
</dbReference>
<dbReference type="GO" id="GO:0031969">
    <property type="term" value="C:chloroplast membrane"/>
    <property type="evidence" value="ECO:0007669"/>
    <property type="project" value="UniProtKB-SubCell"/>
</dbReference>
<evidence type="ECO:0000256" key="6">
    <source>
        <dbReference type="SAM" id="MobiDB-lite"/>
    </source>
</evidence>
<dbReference type="InterPro" id="IPR009695">
    <property type="entry name" value="Diacylglyc_glucosyltr_N"/>
</dbReference>
<feature type="region of interest" description="Disordered" evidence="6">
    <location>
        <begin position="29"/>
        <end position="77"/>
    </location>
</feature>
<accession>A0A7S1B9E8</accession>
<dbReference type="EMBL" id="HBFR01007742">
    <property type="protein sequence ID" value="CAD8878411.1"/>
    <property type="molecule type" value="Transcribed_RNA"/>
</dbReference>
<dbReference type="Pfam" id="PF06925">
    <property type="entry name" value="MGDG_synth"/>
    <property type="match status" value="1"/>
</dbReference>
<evidence type="ECO:0000256" key="5">
    <source>
        <dbReference type="ARBA" id="ARBA00046299"/>
    </source>
</evidence>
<sequence>MKDYLEYSYEYVYSYIIDFLVDSRTVNNKTETSETRKMKDGKTPSADAGQPRQQEQAQEAVDDERNPPSKEKHKGPREKGLKIIFLSSDTGGGHRASSESLAKQFQIYFPGSTYEIIDVLADSCFPYNASIPAYKHLSQNPMQWKLVYEISNSRAHNFITDMHMAVMSEERIRKRILSLEPDAVVSVHPLMTNVPQIACRNISRQTGKRLPIYTVVTDLGSAHCTWFSRGCDKMYIASEQIRNLAQSRGKVKEQQIVMTGLPIRHDFAVEAEALGGRTTPEGQAYQKLMRQKLDIDSDRRVVLLMGGGEGVGSLASVAEALYIEFVLRGVDAAVLVVCGRNKVLKEELATKDWDGAVEECEERSRKRHTSQMKETCFSSTVVPMDLTSVVPERCFAPGVVETFEKLKHAPTKLILPLVTSNSNLEAYGIFSSSRSPVGSLPITPEDSSDEEIDEEKSLNCGDAVSQSIVIGDSDDFIFDVPPNTPKGKVDVIGLGFITNMAEYMVATDILVSKAGPGTIAEAASVGLPVMLTNYLPGQEEGNVSFVVDGQFGEYCDKPPLIAKTLADWLTNPEKLAEMSLAATACGKPMAAAEIAMDIGDQVLHIMDQNECASNISLVSSSDEEQQQKPLEPIKVQKHQNCVKECSREEETVRAEAANTIMNASSLLDLAALDSS</sequence>
<evidence type="ECO:0000259" key="7">
    <source>
        <dbReference type="Pfam" id="PF04101"/>
    </source>
</evidence>
<proteinExistence type="inferred from homology"/>
<dbReference type="EC" id="2.4.1.46" evidence="2"/>
<evidence type="ECO:0000256" key="1">
    <source>
        <dbReference type="ARBA" id="ARBA00006962"/>
    </source>
</evidence>
<comment type="subcellular location">
    <subcellularLocation>
        <location evidence="5">Plastid</location>
        <location evidence="5">Chloroplast membrane</location>
    </subcellularLocation>
</comment>
<keyword evidence="3" id="KW-0328">Glycosyltransferase</keyword>
<dbReference type="InterPro" id="IPR007235">
    <property type="entry name" value="Glyco_trans_28_C"/>
</dbReference>
<evidence type="ECO:0000256" key="2">
    <source>
        <dbReference type="ARBA" id="ARBA00012615"/>
    </source>
</evidence>
<dbReference type="SUPFAM" id="SSF53756">
    <property type="entry name" value="UDP-Glycosyltransferase/glycogen phosphorylase"/>
    <property type="match status" value="2"/>
</dbReference>
<dbReference type="GO" id="GO:0009247">
    <property type="term" value="P:glycolipid biosynthetic process"/>
    <property type="evidence" value="ECO:0007669"/>
    <property type="project" value="InterPro"/>
</dbReference>
<evidence type="ECO:0000256" key="4">
    <source>
        <dbReference type="ARBA" id="ARBA00022679"/>
    </source>
</evidence>
<protein>
    <recommendedName>
        <fullName evidence="2">monogalactosyldiacylglycerol synthase</fullName>
        <ecNumber evidence="2">2.4.1.46</ecNumber>
    </recommendedName>
</protein>
<organism evidence="9">
    <name type="scientific">Corethron hystrix</name>
    <dbReference type="NCBI Taxonomy" id="216773"/>
    <lineage>
        <taxon>Eukaryota</taxon>
        <taxon>Sar</taxon>
        <taxon>Stramenopiles</taxon>
        <taxon>Ochrophyta</taxon>
        <taxon>Bacillariophyta</taxon>
        <taxon>Coscinodiscophyceae</taxon>
        <taxon>Corethrophycidae</taxon>
        <taxon>Corethrales</taxon>
        <taxon>Corethraceae</taxon>
        <taxon>Corethron</taxon>
    </lineage>
</organism>
<dbReference type="AlphaFoldDB" id="A0A7S1B9E8"/>
<evidence type="ECO:0000313" key="9">
    <source>
        <dbReference type="EMBL" id="CAD8878411.1"/>
    </source>
</evidence>
<dbReference type="InterPro" id="IPR050519">
    <property type="entry name" value="Glycosyltransf_28_UgtP"/>
</dbReference>
<name>A0A7S1B9E8_9STRA</name>